<evidence type="ECO:0000256" key="2">
    <source>
        <dbReference type="ARBA" id="ARBA00005677"/>
    </source>
</evidence>
<feature type="region of interest" description="Disordered" evidence="7">
    <location>
        <begin position="1"/>
        <end position="50"/>
    </location>
</feature>
<comment type="similarity">
    <text evidence="2">Belongs to the mitochondrion-specific ribosomal protein mL49 family.</text>
</comment>
<name>A0AA39U3E6_9PEZI</name>
<evidence type="ECO:0000256" key="7">
    <source>
        <dbReference type="SAM" id="MobiDB-lite"/>
    </source>
</evidence>
<dbReference type="Gene3D" id="3.30.780.10">
    <property type="entry name" value="SUI1-like domain"/>
    <property type="match status" value="1"/>
</dbReference>
<proteinExistence type="inferred from homology"/>
<evidence type="ECO:0000256" key="1">
    <source>
        <dbReference type="ARBA" id="ARBA00004173"/>
    </source>
</evidence>
<evidence type="ECO:0000256" key="6">
    <source>
        <dbReference type="ARBA" id="ARBA00035191"/>
    </source>
</evidence>
<evidence type="ECO:0000256" key="4">
    <source>
        <dbReference type="ARBA" id="ARBA00023128"/>
    </source>
</evidence>
<feature type="compositionally biased region" description="Basic residues" evidence="7">
    <location>
        <begin position="19"/>
        <end position="29"/>
    </location>
</feature>
<accession>A0AA39U3E6</accession>
<feature type="non-terminal residue" evidence="8">
    <location>
        <position position="129"/>
    </location>
</feature>
<dbReference type="PANTHER" id="PTHR13477">
    <property type="entry name" value="MITOCHONDRIAL 39S RIBOSOMAL PROTEIN L49"/>
    <property type="match status" value="1"/>
</dbReference>
<evidence type="ECO:0000313" key="8">
    <source>
        <dbReference type="EMBL" id="KAK0610170.1"/>
    </source>
</evidence>
<protein>
    <recommendedName>
        <fullName evidence="6">Large ribosomal subunit protein mL49</fullName>
    </recommendedName>
</protein>
<feature type="compositionally biased region" description="Low complexity" evidence="7">
    <location>
        <begin position="1"/>
        <end position="18"/>
    </location>
</feature>
<comment type="caution">
    <text evidence="8">The sequence shown here is derived from an EMBL/GenBank/DDBJ whole genome shotgun (WGS) entry which is preliminary data.</text>
</comment>
<dbReference type="Pfam" id="PF05046">
    <property type="entry name" value="Img2"/>
    <property type="match status" value="1"/>
</dbReference>
<keyword evidence="9" id="KW-1185">Reference proteome</keyword>
<comment type="subcellular location">
    <subcellularLocation>
        <location evidence="1">Mitochondrion</location>
    </subcellularLocation>
</comment>
<evidence type="ECO:0000256" key="5">
    <source>
        <dbReference type="ARBA" id="ARBA00023274"/>
    </source>
</evidence>
<evidence type="ECO:0000256" key="3">
    <source>
        <dbReference type="ARBA" id="ARBA00022980"/>
    </source>
</evidence>
<feature type="compositionally biased region" description="Pro residues" evidence="7">
    <location>
        <begin position="31"/>
        <end position="40"/>
    </location>
</feature>
<keyword evidence="3" id="KW-0689">Ribosomal protein</keyword>
<keyword evidence="5" id="KW-0687">Ribonucleoprotein</keyword>
<gene>
    <name evidence="8" type="ORF">B0T17DRAFT_473272</name>
</gene>
<dbReference type="GO" id="GO:0006412">
    <property type="term" value="P:translation"/>
    <property type="evidence" value="ECO:0007669"/>
    <property type="project" value="InterPro"/>
</dbReference>
<keyword evidence="4" id="KW-0496">Mitochondrion</keyword>
<dbReference type="GO" id="GO:0005762">
    <property type="term" value="C:mitochondrial large ribosomal subunit"/>
    <property type="evidence" value="ECO:0007669"/>
    <property type="project" value="TreeGrafter"/>
</dbReference>
<dbReference type="EMBL" id="JAULSR010000011">
    <property type="protein sequence ID" value="KAK0610170.1"/>
    <property type="molecule type" value="Genomic_DNA"/>
</dbReference>
<sequence length="129" mass="14361">ARVFATSVVPSPTATPRTSTRKTKSRLPLRKPTPPPPAPPPEDRPPPPFVVSRTPSKLFPIYHLTKRGGNQKLTIIKKVDGDRTVFTHWLAHDLGLELDKITILTPSNNIVVSGHRKGLIAEWLEKYGF</sequence>
<evidence type="ECO:0000313" key="9">
    <source>
        <dbReference type="Proteomes" id="UP001174934"/>
    </source>
</evidence>
<reference evidence="8" key="1">
    <citation type="submission" date="2023-06" db="EMBL/GenBank/DDBJ databases">
        <title>Genome-scale phylogeny and comparative genomics of the fungal order Sordariales.</title>
        <authorList>
            <consortium name="Lawrence Berkeley National Laboratory"/>
            <person name="Hensen N."/>
            <person name="Bonometti L."/>
            <person name="Westerberg I."/>
            <person name="Brannstrom I.O."/>
            <person name="Guillou S."/>
            <person name="Cros-Aarteil S."/>
            <person name="Calhoun S."/>
            <person name="Haridas S."/>
            <person name="Kuo A."/>
            <person name="Mondo S."/>
            <person name="Pangilinan J."/>
            <person name="Riley R."/>
            <person name="LaButti K."/>
            <person name="Andreopoulos B."/>
            <person name="Lipzen A."/>
            <person name="Chen C."/>
            <person name="Yanf M."/>
            <person name="Daum C."/>
            <person name="Ng V."/>
            <person name="Clum A."/>
            <person name="Steindorff A."/>
            <person name="Ohm R."/>
            <person name="Martin F."/>
            <person name="Silar P."/>
            <person name="Natvig D."/>
            <person name="Lalanne C."/>
            <person name="Gautier V."/>
            <person name="Ament-velasquez S.L."/>
            <person name="Kruys A."/>
            <person name="Hutchinson M.I."/>
            <person name="Powell A.J."/>
            <person name="Barry K."/>
            <person name="Miller A.N."/>
            <person name="Grigoriev I.V."/>
            <person name="Debuchy R."/>
            <person name="Gladieux P."/>
            <person name="Thoren M.H."/>
            <person name="Johannesson H."/>
        </authorList>
    </citation>
    <scope>NUCLEOTIDE SEQUENCE</scope>
    <source>
        <strain evidence="8">SMH3391-2</strain>
    </source>
</reference>
<organism evidence="8 9">
    <name type="scientific">Bombardia bombarda</name>
    <dbReference type="NCBI Taxonomy" id="252184"/>
    <lineage>
        <taxon>Eukaryota</taxon>
        <taxon>Fungi</taxon>
        <taxon>Dikarya</taxon>
        <taxon>Ascomycota</taxon>
        <taxon>Pezizomycotina</taxon>
        <taxon>Sordariomycetes</taxon>
        <taxon>Sordariomycetidae</taxon>
        <taxon>Sordariales</taxon>
        <taxon>Lasiosphaeriaceae</taxon>
        <taxon>Bombardia</taxon>
    </lineage>
</organism>
<dbReference type="InterPro" id="IPR007740">
    <property type="entry name" value="Ribosomal_mL49"/>
</dbReference>
<dbReference type="GO" id="GO:0003735">
    <property type="term" value="F:structural constituent of ribosome"/>
    <property type="evidence" value="ECO:0007669"/>
    <property type="project" value="InterPro"/>
</dbReference>
<dbReference type="Proteomes" id="UP001174934">
    <property type="component" value="Unassembled WGS sequence"/>
</dbReference>
<dbReference type="AlphaFoldDB" id="A0AA39U3E6"/>
<dbReference type="PANTHER" id="PTHR13477:SF0">
    <property type="entry name" value="LARGE RIBOSOMAL SUBUNIT PROTEIN ML49"/>
    <property type="match status" value="1"/>
</dbReference>
<feature type="non-terminal residue" evidence="8">
    <location>
        <position position="1"/>
    </location>
</feature>